<dbReference type="RefSeq" id="WP_328275994.1">
    <property type="nucleotide sequence ID" value="NZ_JARTLD010000012.1"/>
</dbReference>
<sequence>MDPKESEGGGTRIKKYILQALVCLLCSPLIFVAMYLDYYDQYTFFYFIVILFPLLFIRKHAFLILLFLLSSIGSSLLVHMCMPADTGTFFTPFGQYLTVLVILEAFFFGIIQAVLLLFINIVKQWLKGLASDR</sequence>
<evidence type="ECO:0000256" key="1">
    <source>
        <dbReference type="SAM" id="Phobius"/>
    </source>
</evidence>
<accession>A0ABU6PPC6</accession>
<reference evidence="2 3" key="1">
    <citation type="submission" date="2023-03" db="EMBL/GenBank/DDBJ databases">
        <title>Bacillus Genome Sequencing.</title>
        <authorList>
            <person name="Dunlap C."/>
        </authorList>
    </citation>
    <scope>NUCLEOTIDE SEQUENCE [LARGE SCALE GENOMIC DNA]</scope>
    <source>
        <strain evidence="2 3">NRS-52</strain>
    </source>
</reference>
<gene>
    <name evidence="2" type="ORF">P9847_05320</name>
</gene>
<keyword evidence="1" id="KW-0472">Membrane</keyword>
<keyword evidence="3" id="KW-1185">Reference proteome</keyword>
<keyword evidence="1" id="KW-0812">Transmembrane</keyword>
<dbReference type="Proteomes" id="UP001343257">
    <property type="component" value="Unassembled WGS sequence"/>
</dbReference>
<feature type="transmembrane region" description="Helical" evidence="1">
    <location>
        <begin position="94"/>
        <end position="119"/>
    </location>
</feature>
<feature type="transmembrane region" description="Helical" evidence="1">
    <location>
        <begin position="16"/>
        <end position="36"/>
    </location>
</feature>
<feature type="transmembrane region" description="Helical" evidence="1">
    <location>
        <begin position="62"/>
        <end position="82"/>
    </location>
</feature>
<feature type="transmembrane region" description="Helical" evidence="1">
    <location>
        <begin position="42"/>
        <end position="57"/>
    </location>
</feature>
<proteinExistence type="predicted"/>
<keyword evidence="1" id="KW-1133">Transmembrane helix</keyword>
<evidence type="ECO:0000313" key="3">
    <source>
        <dbReference type="Proteomes" id="UP001343257"/>
    </source>
</evidence>
<comment type="caution">
    <text evidence="2">The sequence shown here is derived from an EMBL/GenBank/DDBJ whole genome shotgun (WGS) entry which is preliminary data.</text>
</comment>
<dbReference type="EMBL" id="JARTLD010000012">
    <property type="protein sequence ID" value="MED5016725.1"/>
    <property type="molecule type" value="Genomic_DNA"/>
</dbReference>
<evidence type="ECO:0000313" key="2">
    <source>
        <dbReference type="EMBL" id="MED5016725.1"/>
    </source>
</evidence>
<name>A0ABU6PPC6_9BACL</name>
<organism evidence="2 3">
    <name type="scientific">Paenibacillus chibensis</name>
    <dbReference type="NCBI Taxonomy" id="59846"/>
    <lineage>
        <taxon>Bacteria</taxon>
        <taxon>Bacillati</taxon>
        <taxon>Bacillota</taxon>
        <taxon>Bacilli</taxon>
        <taxon>Bacillales</taxon>
        <taxon>Paenibacillaceae</taxon>
        <taxon>Paenibacillus</taxon>
    </lineage>
</organism>
<protein>
    <submittedName>
        <fullName evidence="2">Uncharacterized protein</fullName>
    </submittedName>
</protein>